<evidence type="ECO:0000256" key="2">
    <source>
        <dbReference type="ARBA" id="ARBA00010742"/>
    </source>
</evidence>
<comment type="subcellular location">
    <subcellularLocation>
        <location evidence="1">Periplasm</location>
    </subcellularLocation>
</comment>
<evidence type="ECO:0000256" key="1">
    <source>
        <dbReference type="ARBA" id="ARBA00004418"/>
    </source>
</evidence>
<reference evidence="5 6" key="1">
    <citation type="submission" date="2016-04" db="EMBL/GenBank/DDBJ databases">
        <authorList>
            <person name="Evans L.H."/>
            <person name="Alamgir A."/>
            <person name="Owens N."/>
            <person name="Weber N.D."/>
            <person name="Virtaneva K."/>
            <person name="Barbian K."/>
            <person name="Babar A."/>
            <person name="Rosenke K."/>
        </authorList>
    </citation>
    <scope>NUCLEOTIDE SEQUENCE [LARGE SCALE GENOMIC DNA]</scope>
    <source>
        <strain evidence="5 6">LMa1</strain>
    </source>
</reference>
<gene>
    <name evidence="5" type="ORF">A6M21_03915</name>
</gene>
<accession>A0A1B7LI99</accession>
<sequence length="349" mass="37132">MTVAALLILVLALAGCGQGKGNQSGQAGGQAAGQLQTVNVAFDDSVGEAGVILGDQLGFFKQQGIKINFVHFNSGADELTSLASGQVDVSRGIIAANLFNASAKGIGIKLVADGGTNIPGRGYFELALKKELAPKIKDYKDLKGLRIAIASKGSINQLLLDMALAKGGLTDKDVQLVVVDSFPDMLTAVANNSADGCMQIDPLITKGVQQGILSWWKDASDYAAGEEISVVMYSPQFAAKKDLADRFMVAYLQGVRAYDDALVYGSKDRDKIVNILCQKTFLHDPKVMVTMHPPGLDPDGVIPKAGVVHDQNWYMQQGLVKKAADVDQLVDPSFANYAVQKLGKYKKPA</sequence>
<keyword evidence="3" id="KW-0732">Signal</keyword>
<name>A0A1B7LI99_9FIRM</name>
<comment type="caution">
    <text evidence="5">The sequence shown here is derived from an EMBL/GenBank/DDBJ whole genome shotgun (WGS) entry which is preliminary data.</text>
</comment>
<feature type="domain" description="SsuA/THI5-like" evidence="4">
    <location>
        <begin position="49"/>
        <end position="256"/>
    </location>
</feature>
<comment type="similarity">
    <text evidence="2">Belongs to the bacterial solute-binding protein SsuA/TauA family.</text>
</comment>
<dbReference type="EMBL" id="LYVF01000040">
    <property type="protein sequence ID" value="OAT86144.1"/>
    <property type="molecule type" value="Genomic_DNA"/>
</dbReference>
<keyword evidence="6" id="KW-1185">Reference proteome</keyword>
<evidence type="ECO:0000313" key="5">
    <source>
        <dbReference type="EMBL" id="OAT86144.1"/>
    </source>
</evidence>
<proteinExistence type="inferred from homology"/>
<dbReference type="SUPFAM" id="SSF53850">
    <property type="entry name" value="Periplasmic binding protein-like II"/>
    <property type="match status" value="1"/>
</dbReference>
<dbReference type="STRING" id="1838280.A6M21_03915"/>
<dbReference type="PANTHER" id="PTHR30024:SF47">
    <property type="entry name" value="TAURINE-BINDING PERIPLASMIC PROTEIN"/>
    <property type="match status" value="1"/>
</dbReference>
<dbReference type="GO" id="GO:0042597">
    <property type="term" value="C:periplasmic space"/>
    <property type="evidence" value="ECO:0007669"/>
    <property type="project" value="UniProtKB-SubCell"/>
</dbReference>
<evidence type="ECO:0000313" key="6">
    <source>
        <dbReference type="Proteomes" id="UP000078532"/>
    </source>
</evidence>
<dbReference type="PANTHER" id="PTHR30024">
    <property type="entry name" value="ALIPHATIC SULFONATES-BINDING PROTEIN-RELATED"/>
    <property type="match status" value="1"/>
</dbReference>
<dbReference type="InterPro" id="IPR015168">
    <property type="entry name" value="SsuA/THI5"/>
</dbReference>
<evidence type="ECO:0000256" key="3">
    <source>
        <dbReference type="ARBA" id="ARBA00022729"/>
    </source>
</evidence>
<evidence type="ECO:0000259" key="4">
    <source>
        <dbReference type="Pfam" id="PF09084"/>
    </source>
</evidence>
<dbReference type="Proteomes" id="UP000078532">
    <property type="component" value="Unassembled WGS sequence"/>
</dbReference>
<protein>
    <submittedName>
        <fullName evidence="5">ABC transporter substrate-binding protein</fullName>
    </submittedName>
</protein>
<dbReference type="Gene3D" id="3.40.190.10">
    <property type="entry name" value="Periplasmic binding protein-like II"/>
    <property type="match status" value="2"/>
</dbReference>
<organism evidence="5 6">
    <name type="scientific">Desulfotomaculum copahuensis</name>
    <dbReference type="NCBI Taxonomy" id="1838280"/>
    <lineage>
        <taxon>Bacteria</taxon>
        <taxon>Bacillati</taxon>
        <taxon>Bacillota</taxon>
        <taxon>Clostridia</taxon>
        <taxon>Eubacteriales</taxon>
        <taxon>Desulfotomaculaceae</taxon>
        <taxon>Desulfotomaculum</taxon>
    </lineage>
</organism>
<dbReference type="OrthoDB" id="9815602at2"/>
<dbReference type="AlphaFoldDB" id="A0A1B7LI99"/>
<dbReference type="Pfam" id="PF09084">
    <property type="entry name" value="NMT1"/>
    <property type="match status" value="1"/>
</dbReference>